<dbReference type="SMART" id="SM00987">
    <property type="entry name" value="UreE_C"/>
    <property type="match status" value="1"/>
</dbReference>
<organism evidence="2 3">
    <name type="scientific">Marinomonas arenicola</name>
    <dbReference type="NCBI Taxonomy" id="569601"/>
    <lineage>
        <taxon>Bacteria</taxon>
        <taxon>Pseudomonadati</taxon>
        <taxon>Pseudomonadota</taxon>
        <taxon>Gammaproteobacteria</taxon>
        <taxon>Oceanospirillales</taxon>
        <taxon>Oceanospirillaceae</taxon>
        <taxon>Marinomonas</taxon>
    </lineage>
</organism>
<evidence type="ECO:0000313" key="3">
    <source>
        <dbReference type="Proteomes" id="UP001379949"/>
    </source>
</evidence>
<dbReference type="Gene3D" id="3.40.470.10">
    <property type="entry name" value="Uracil-DNA glycosylase-like domain"/>
    <property type="match status" value="1"/>
</dbReference>
<evidence type="ECO:0000259" key="1">
    <source>
        <dbReference type="SMART" id="SM00986"/>
    </source>
</evidence>
<name>A0ABU9GC63_9GAMM</name>
<dbReference type="InterPro" id="IPR047124">
    <property type="entry name" value="HI_0220.2"/>
</dbReference>
<evidence type="ECO:0000313" key="2">
    <source>
        <dbReference type="EMBL" id="MEL0614592.1"/>
    </source>
</evidence>
<reference evidence="2 3" key="1">
    <citation type="submission" date="2024-02" db="EMBL/GenBank/DDBJ databases">
        <title>Bacteria isolated from the canopy kelp, Nereocystis luetkeana.</title>
        <authorList>
            <person name="Pfister C.A."/>
            <person name="Younker I.T."/>
            <person name="Light S.H."/>
        </authorList>
    </citation>
    <scope>NUCLEOTIDE SEQUENCE [LARGE SCALE GENOMIC DNA]</scope>
    <source>
        <strain evidence="2 3">TI.4.07</strain>
    </source>
</reference>
<dbReference type="InterPro" id="IPR005122">
    <property type="entry name" value="Uracil-DNA_glycosylase-like"/>
</dbReference>
<dbReference type="SUPFAM" id="SSF52141">
    <property type="entry name" value="Uracil-DNA glycosylase-like"/>
    <property type="match status" value="1"/>
</dbReference>
<dbReference type="SMART" id="SM00986">
    <property type="entry name" value="UDG"/>
    <property type="match status" value="1"/>
</dbReference>
<keyword evidence="3" id="KW-1185">Reference proteome</keyword>
<protein>
    <submittedName>
        <fullName evidence="2">Uracil-DNA glycosylase family protein</fullName>
    </submittedName>
</protein>
<comment type="caution">
    <text evidence="2">The sequence shown here is derived from an EMBL/GenBank/DDBJ whole genome shotgun (WGS) entry which is preliminary data.</text>
</comment>
<dbReference type="RefSeq" id="WP_341567977.1">
    <property type="nucleotide sequence ID" value="NZ_JBAKAR010000017.1"/>
</dbReference>
<dbReference type="PANTHER" id="PTHR42160:SF1">
    <property type="entry name" value="URACIL-DNA GLYCOSYLASE SUPERFAMILY PROTEIN"/>
    <property type="match status" value="1"/>
</dbReference>
<dbReference type="InterPro" id="IPR036895">
    <property type="entry name" value="Uracil-DNA_glycosylase-like_sf"/>
</dbReference>
<gene>
    <name evidence="2" type="ORF">V6242_15665</name>
</gene>
<dbReference type="Proteomes" id="UP001379949">
    <property type="component" value="Unassembled WGS sequence"/>
</dbReference>
<dbReference type="EMBL" id="JBAKAR010000017">
    <property type="protein sequence ID" value="MEL0614592.1"/>
    <property type="molecule type" value="Genomic_DNA"/>
</dbReference>
<sequence>MEECTFAELESKILACTTCARFLPHKPKPILQIHPQSKILIAGQAPGQRAHDANLPFDDPSGDRLRDWLGVSKETFYNPTKIALVPMGFCFPGAGKSGDLAPRKECAEKWRDPLLRQLTHVKLTVILGAYAQAYHLETNRKTTLTEQVKASKAWLEQGKIVLPHPSPRNNRWLAQNRWFEEEILPLLKARIVQILTTPSA</sequence>
<feature type="domain" description="Uracil-DNA glycosylase-like" evidence="1">
    <location>
        <begin position="30"/>
        <end position="188"/>
    </location>
</feature>
<proteinExistence type="predicted"/>
<accession>A0ABU9GC63</accession>
<dbReference type="Pfam" id="PF03167">
    <property type="entry name" value="UDG"/>
    <property type="match status" value="1"/>
</dbReference>
<dbReference type="PANTHER" id="PTHR42160">
    <property type="entry name" value="URACIL-DNA GLYCOSYLASE SUPERFAMILY PROTEIN"/>
    <property type="match status" value="1"/>
</dbReference>
<dbReference type="CDD" id="cd10033">
    <property type="entry name" value="UDG_like"/>
    <property type="match status" value="1"/>
</dbReference>